<proteinExistence type="predicted"/>
<dbReference type="AlphaFoldDB" id="A0A772ZWN6"/>
<organism evidence="1">
    <name type="scientific">Escherichia coli</name>
    <dbReference type="NCBI Taxonomy" id="562"/>
    <lineage>
        <taxon>Bacteria</taxon>
        <taxon>Pseudomonadati</taxon>
        <taxon>Pseudomonadota</taxon>
        <taxon>Gammaproteobacteria</taxon>
        <taxon>Enterobacterales</taxon>
        <taxon>Enterobacteriaceae</taxon>
        <taxon>Escherichia</taxon>
    </lineage>
</organism>
<evidence type="ECO:0000313" key="1">
    <source>
        <dbReference type="EMBL" id="HAI8950768.1"/>
    </source>
</evidence>
<dbReference type="PANTHER" id="PTHR37625:SF4">
    <property type="entry name" value="OUTER MEMBRANE LIPOPROTEIN"/>
    <property type="match status" value="1"/>
</dbReference>
<dbReference type="Pfam" id="PF12790">
    <property type="entry name" value="T6SS-SciN"/>
    <property type="match status" value="1"/>
</dbReference>
<dbReference type="InterPro" id="IPR038706">
    <property type="entry name" value="Type_VI_SciN-like_sf"/>
</dbReference>
<dbReference type="NCBIfam" id="TIGR03352">
    <property type="entry name" value="VI_chp_3"/>
    <property type="match status" value="1"/>
</dbReference>
<protein>
    <submittedName>
        <fullName evidence="1">Type VI secretion system lipoprotein TssJ</fullName>
    </submittedName>
</protein>
<dbReference type="PANTHER" id="PTHR37625">
    <property type="entry name" value="OUTER MEMBRANE LIPOPROTEIN-RELATED"/>
    <property type="match status" value="1"/>
</dbReference>
<dbReference type="Gene3D" id="2.60.40.4150">
    <property type="entry name" value="Type VI secretion system, lipoprotein SciN"/>
    <property type="match status" value="1"/>
</dbReference>
<accession>A0A772ZWN6</accession>
<sequence length="105" mass="12019">MFPIRFKRPALLCMAMLTVVLSGCGLIQKVVDESKSVASAVFYKQIKILHLDFFSRSALNTDAEDTPLSTMVHVWQLKTREDFDKADYDTLFMQEEKTLEKNVLA</sequence>
<gene>
    <name evidence="1" type="primary">tssJ</name>
    <name evidence="1" type="ORF">HKA52_004878</name>
</gene>
<reference evidence="1" key="2">
    <citation type="submission" date="2020-04" db="EMBL/GenBank/DDBJ databases">
        <authorList>
            <consortium name="NCBI Pathogen Detection Project"/>
        </authorList>
    </citation>
    <scope>NUCLEOTIDE SEQUENCE</scope>
    <source>
        <strain evidence="1">EC00715</strain>
    </source>
</reference>
<feature type="non-terminal residue" evidence="1">
    <location>
        <position position="105"/>
    </location>
</feature>
<dbReference type="PROSITE" id="PS51257">
    <property type="entry name" value="PROKAR_LIPOPROTEIN"/>
    <property type="match status" value="1"/>
</dbReference>
<comment type="caution">
    <text evidence="1">The sequence shown here is derived from an EMBL/GenBank/DDBJ whole genome shotgun (WGS) entry which is preliminary data.</text>
</comment>
<dbReference type="EMBL" id="DABFUE010000048">
    <property type="protein sequence ID" value="HAI8950768.1"/>
    <property type="molecule type" value="Genomic_DNA"/>
</dbReference>
<name>A0A772ZWN6_ECOLX</name>
<dbReference type="InterPro" id="IPR017734">
    <property type="entry name" value="T6SS_SciN"/>
</dbReference>
<reference evidence="1" key="1">
    <citation type="journal article" date="2018" name="Genome Biol.">
        <title>SKESA: strategic k-mer extension for scrupulous assemblies.</title>
        <authorList>
            <person name="Souvorov A."/>
            <person name="Agarwala R."/>
            <person name="Lipman D.J."/>
        </authorList>
    </citation>
    <scope>NUCLEOTIDE SEQUENCE</scope>
    <source>
        <strain evidence="1">EC00715</strain>
    </source>
</reference>
<keyword evidence="1" id="KW-0449">Lipoprotein</keyword>